<gene>
    <name evidence="2" type="ORF">Fcan01_20330</name>
</gene>
<dbReference type="EMBL" id="LNIX01000018">
    <property type="protein sequence ID" value="OXA45028.1"/>
    <property type="molecule type" value="Genomic_DNA"/>
</dbReference>
<reference evidence="2 3" key="1">
    <citation type="submission" date="2015-12" db="EMBL/GenBank/DDBJ databases">
        <title>The genome of Folsomia candida.</title>
        <authorList>
            <person name="Faddeeva A."/>
            <person name="Derks M.F."/>
            <person name="Anvar Y."/>
            <person name="Smit S."/>
            <person name="Van Straalen N."/>
            <person name="Roelofs D."/>
        </authorList>
    </citation>
    <scope>NUCLEOTIDE SEQUENCE [LARGE SCALE GENOMIC DNA]</scope>
    <source>
        <strain evidence="2 3">VU population</strain>
        <tissue evidence="2">Whole body</tissue>
    </source>
</reference>
<feature type="transmembrane region" description="Helical" evidence="1">
    <location>
        <begin position="37"/>
        <end position="58"/>
    </location>
</feature>
<dbReference type="AlphaFoldDB" id="A0A226DJ50"/>
<keyword evidence="1" id="KW-0812">Transmembrane</keyword>
<feature type="transmembrane region" description="Helical" evidence="1">
    <location>
        <begin position="92"/>
        <end position="115"/>
    </location>
</feature>
<evidence type="ECO:0000313" key="2">
    <source>
        <dbReference type="EMBL" id="OXA45028.1"/>
    </source>
</evidence>
<comment type="caution">
    <text evidence="2">The sequence shown here is derived from an EMBL/GenBank/DDBJ whole genome shotgun (WGS) entry which is preliminary data.</text>
</comment>
<protein>
    <submittedName>
        <fullName evidence="2">Uncharacterized protein</fullName>
    </submittedName>
</protein>
<organism evidence="2 3">
    <name type="scientific">Folsomia candida</name>
    <name type="common">Springtail</name>
    <dbReference type="NCBI Taxonomy" id="158441"/>
    <lineage>
        <taxon>Eukaryota</taxon>
        <taxon>Metazoa</taxon>
        <taxon>Ecdysozoa</taxon>
        <taxon>Arthropoda</taxon>
        <taxon>Hexapoda</taxon>
        <taxon>Collembola</taxon>
        <taxon>Entomobryomorpha</taxon>
        <taxon>Isotomoidea</taxon>
        <taxon>Isotomidae</taxon>
        <taxon>Proisotominae</taxon>
        <taxon>Folsomia</taxon>
    </lineage>
</organism>
<name>A0A226DJ50_FOLCA</name>
<keyword evidence="1" id="KW-1133">Transmembrane helix</keyword>
<dbReference type="Proteomes" id="UP000198287">
    <property type="component" value="Unassembled WGS sequence"/>
</dbReference>
<accession>A0A226DJ50</accession>
<feature type="transmembrane region" description="Helical" evidence="1">
    <location>
        <begin position="121"/>
        <end position="141"/>
    </location>
</feature>
<evidence type="ECO:0000313" key="3">
    <source>
        <dbReference type="Proteomes" id="UP000198287"/>
    </source>
</evidence>
<evidence type="ECO:0000256" key="1">
    <source>
        <dbReference type="SAM" id="Phobius"/>
    </source>
</evidence>
<proteinExistence type="predicted"/>
<keyword evidence="3" id="KW-1185">Reference proteome</keyword>
<keyword evidence="1" id="KW-0472">Membrane</keyword>
<sequence>MLHEYLVPPESRELAASFFFAARILTFVPISETCRGAAYMICIAAIITHLGLGCIARIQSSCGILMRKRRTEVDQYLVKVTSCRICFSFGDVFMTPLVSTTMMIGLIACIVLNFATLKMYGIIPVALFPYFPSLLGVFYVVKSILLNMVIDVYEDGRVLYNKWVWVSARSWDKPYLTRKLRGIQIPRIYGGLMGFNFYECTADTKIAYYDVILNYTITALLSINL</sequence>